<protein>
    <recommendedName>
        <fullName evidence="5">LysM domain-containing protein</fullName>
    </recommendedName>
</protein>
<comment type="caution">
    <text evidence="3">The sequence shown here is derived from an EMBL/GenBank/DDBJ whole genome shotgun (WGS) entry which is preliminary data.</text>
</comment>
<dbReference type="CDD" id="cd00118">
    <property type="entry name" value="LysM"/>
    <property type="match status" value="1"/>
</dbReference>
<proteinExistence type="predicted"/>
<feature type="chain" id="PRO_5032583530" description="LysM domain-containing protein" evidence="2">
    <location>
        <begin position="31"/>
        <end position="322"/>
    </location>
</feature>
<feature type="region of interest" description="Disordered" evidence="1">
    <location>
        <begin position="204"/>
        <end position="231"/>
    </location>
</feature>
<keyword evidence="4" id="KW-1185">Reference proteome</keyword>
<evidence type="ECO:0000313" key="3">
    <source>
        <dbReference type="EMBL" id="KAB8033488.1"/>
    </source>
</evidence>
<feature type="compositionally biased region" description="Polar residues" evidence="1">
    <location>
        <begin position="211"/>
        <end position="224"/>
    </location>
</feature>
<dbReference type="RefSeq" id="WP_152211574.1">
    <property type="nucleotide sequence ID" value="NZ_WFLN01000004.1"/>
</dbReference>
<dbReference type="InterPro" id="IPR036779">
    <property type="entry name" value="LysM_dom_sf"/>
</dbReference>
<dbReference type="Gene3D" id="3.10.350.10">
    <property type="entry name" value="LysM domain"/>
    <property type="match status" value="1"/>
</dbReference>
<reference evidence="3 4" key="1">
    <citation type="submission" date="2019-10" db="EMBL/GenBank/DDBJ databases">
        <title>New genus of Silvanigrellaceae.</title>
        <authorList>
            <person name="Pitt A."/>
            <person name="Hahn M.W."/>
        </authorList>
    </citation>
    <scope>NUCLEOTIDE SEQUENCE [LARGE SCALE GENOMIC DNA]</scope>
    <source>
        <strain evidence="3 4">33A1-SZDP</strain>
    </source>
</reference>
<dbReference type="EMBL" id="WFLN01000004">
    <property type="protein sequence ID" value="KAB8033488.1"/>
    <property type="molecule type" value="Genomic_DNA"/>
</dbReference>
<name>A0A833N335_9BACT</name>
<sequence length="322" mass="36977">MYITKSSFLTYLSKLILLTFCLAMSFTVYAQEQNYDEYKVQAYDTLIHILKRHSLRPVFGANGSLAETLNLNPVKKKHNGDLIYIGEILKLPKADNWRNANLNKNEKNLENEYAKKDPTKPKTSKKVVTQTENEKIIIKKAKQDDKEPQKTVIRKPIPKKPEETPPVVKKTLEKKPILQKPEEIKSITKKTLTLPAQNQKKSAFIEKENSSKIPQNKSDTFSNGTHEKKPAGEFKPQIQTAITETNTIEQQEKTSDSQTDNNLSPLMSYKNDSESFINYQFFIESLKYCFPMPACKIGFQEPDSKCCKKPKKFFIINESDSL</sequence>
<feature type="signal peptide" evidence="2">
    <location>
        <begin position="1"/>
        <end position="30"/>
    </location>
</feature>
<gene>
    <name evidence="3" type="ORF">GCL57_01940</name>
</gene>
<evidence type="ECO:0008006" key="5">
    <source>
        <dbReference type="Google" id="ProtNLM"/>
    </source>
</evidence>
<evidence type="ECO:0000256" key="1">
    <source>
        <dbReference type="SAM" id="MobiDB-lite"/>
    </source>
</evidence>
<dbReference type="Proteomes" id="UP000442694">
    <property type="component" value="Unassembled WGS sequence"/>
</dbReference>
<dbReference type="InterPro" id="IPR018392">
    <property type="entry name" value="LysM"/>
</dbReference>
<dbReference type="AlphaFoldDB" id="A0A833N335"/>
<accession>A0A833N335</accession>
<evidence type="ECO:0000313" key="4">
    <source>
        <dbReference type="Proteomes" id="UP000442694"/>
    </source>
</evidence>
<organism evidence="3 4">
    <name type="scientific">Fluviispira multicolorata</name>
    <dbReference type="NCBI Taxonomy" id="2654512"/>
    <lineage>
        <taxon>Bacteria</taxon>
        <taxon>Pseudomonadati</taxon>
        <taxon>Bdellovibrionota</taxon>
        <taxon>Oligoflexia</taxon>
        <taxon>Silvanigrellales</taxon>
        <taxon>Silvanigrellaceae</taxon>
        <taxon>Fluviispira</taxon>
    </lineage>
</organism>
<keyword evidence="2" id="KW-0732">Signal</keyword>
<evidence type="ECO:0000256" key="2">
    <source>
        <dbReference type="SAM" id="SignalP"/>
    </source>
</evidence>